<reference evidence="5" key="1">
    <citation type="submission" date="2023-05" db="EMBL/GenBank/DDBJ databases">
        <authorList>
            <person name="Stuckert A."/>
        </authorList>
    </citation>
    <scope>NUCLEOTIDE SEQUENCE</scope>
</reference>
<dbReference type="InterPro" id="IPR013783">
    <property type="entry name" value="Ig-like_fold"/>
</dbReference>
<dbReference type="EMBL" id="CATNWA010015459">
    <property type="protein sequence ID" value="CAI9583589.1"/>
    <property type="molecule type" value="Genomic_DNA"/>
</dbReference>
<dbReference type="Pfam" id="PF07686">
    <property type="entry name" value="V-set"/>
    <property type="match status" value="1"/>
</dbReference>
<keyword evidence="6" id="KW-1185">Reference proteome</keyword>
<name>A0ABN9EFD6_9NEOB</name>
<protein>
    <recommendedName>
        <fullName evidence="4">Ig-like domain-containing protein</fullName>
    </recommendedName>
</protein>
<evidence type="ECO:0000313" key="6">
    <source>
        <dbReference type="Proteomes" id="UP001162483"/>
    </source>
</evidence>
<dbReference type="SUPFAM" id="SSF48726">
    <property type="entry name" value="Immunoglobulin"/>
    <property type="match status" value="1"/>
</dbReference>
<proteinExistence type="predicted"/>
<evidence type="ECO:0000256" key="3">
    <source>
        <dbReference type="ARBA" id="ARBA00043265"/>
    </source>
</evidence>
<dbReference type="PANTHER" id="PTHR23266">
    <property type="entry name" value="IMMUNOGLOBULIN HEAVY CHAIN"/>
    <property type="match status" value="1"/>
</dbReference>
<dbReference type="InterPro" id="IPR036179">
    <property type="entry name" value="Ig-like_dom_sf"/>
</dbReference>
<keyword evidence="3" id="KW-1280">Immunoglobulin</keyword>
<evidence type="ECO:0000256" key="1">
    <source>
        <dbReference type="ARBA" id="ARBA00022859"/>
    </source>
</evidence>
<comment type="caution">
    <text evidence="5">The sequence shown here is derived from an EMBL/GenBank/DDBJ whole genome shotgun (WGS) entry which is preliminary data.</text>
</comment>
<evidence type="ECO:0000256" key="2">
    <source>
        <dbReference type="ARBA" id="ARBA00023130"/>
    </source>
</evidence>
<dbReference type="SMART" id="SM00406">
    <property type="entry name" value="IGv"/>
    <property type="match status" value="1"/>
</dbReference>
<dbReference type="InterPro" id="IPR007110">
    <property type="entry name" value="Ig-like_dom"/>
</dbReference>
<keyword evidence="1" id="KW-0391">Immunity</keyword>
<gene>
    <name evidence="5" type="ORF">SPARVUS_LOCUS9839525</name>
</gene>
<dbReference type="InterPro" id="IPR050199">
    <property type="entry name" value="IgHV"/>
</dbReference>
<dbReference type="InterPro" id="IPR013106">
    <property type="entry name" value="Ig_V-set"/>
</dbReference>
<sequence>MVESGPGTVKPSETLELTCKVTGASLTYYSVEWVRQFPGKGLEWMGRIIHNGATYYAESLKGRITITRDTSKGEIYLKLNNANTDDSGIYRCARATVQ</sequence>
<dbReference type="Gene3D" id="2.60.40.10">
    <property type="entry name" value="Immunoglobulins"/>
    <property type="match status" value="1"/>
</dbReference>
<feature type="domain" description="Ig-like" evidence="4">
    <location>
        <begin position="1"/>
        <end position="98"/>
    </location>
</feature>
<evidence type="ECO:0000313" key="5">
    <source>
        <dbReference type="EMBL" id="CAI9583589.1"/>
    </source>
</evidence>
<keyword evidence="2" id="KW-1064">Adaptive immunity</keyword>
<dbReference type="PROSITE" id="PS50835">
    <property type="entry name" value="IG_LIKE"/>
    <property type="match status" value="1"/>
</dbReference>
<evidence type="ECO:0000259" key="4">
    <source>
        <dbReference type="PROSITE" id="PS50835"/>
    </source>
</evidence>
<organism evidence="5 6">
    <name type="scientific">Staurois parvus</name>
    <dbReference type="NCBI Taxonomy" id="386267"/>
    <lineage>
        <taxon>Eukaryota</taxon>
        <taxon>Metazoa</taxon>
        <taxon>Chordata</taxon>
        <taxon>Craniata</taxon>
        <taxon>Vertebrata</taxon>
        <taxon>Euteleostomi</taxon>
        <taxon>Amphibia</taxon>
        <taxon>Batrachia</taxon>
        <taxon>Anura</taxon>
        <taxon>Neobatrachia</taxon>
        <taxon>Ranoidea</taxon>
        <taxon>Ranidae</taxon>
        <taxon>Staurois</taxon>
    </lineage>
</organism>
<dbReference type="Proteomes" id="UP001162483">
    <property type="component" value="Unassembled WGS sequence"/>
</dbReference>
<accession>A0ABN9EFD6</accession>